<gene>
    <name evidence="1" type="ORF">NF867_00540</name>
</gene>
<protein>
    <submittedName>
        <fullName evidence="1">Uncharacterized protein</fullName>
    </submittedName>
</protein>
<comment type="caution">
    <text evidence="1">The sequence shown here is derived from an EMBL/GenBank/DDBJ whole genome shotgun (WGS) entry which is preliminary data.</text>
</comment>
<dbReference type="EMBL" id="JAMWYS010000003">
    <property type="protein sequence ID" value="MCO4291347.1"/>
    <property type="molecule type" value="Genomic_DNA"/>
</dbReference>
<proteinExistence type="predicted"/>
<organism evidence="1 2">
    <name type="scientific">Solitalea agri</name>
    <dbReference type="NCBI Taxonomy" id="2953739"/>
    <lineage>
        <taxon>Bacteria</taxon>
        <taxon>Pseudomonadati</taxon>
        <taxon>Bacteroidota</taxon>
        <taxon>Sphingobacteriia</taxon>
        <taxon>Sphingobacteriales</taxon>
        <taxon>Sphingobacteriaceae</taxon>
        <taxon>Solitalea</taxon>
    </lineage>
</organism>
<evidence type="ECO:0000313" key="1">
    <source>
        <dbReference type="EMBL" id="MCO4291347.1"/>
    </source>
</evidence>
<dbReference type="Proteomes" id="UP001155182">
    <property type="component" value="Unassembled WGS sequence"/>
</dbReference>
<dbReference type="RefSeq" id="WP_252585536.1">
    <property type="nucleotide sequence ID" value="NZ_JAMWYS010000003.1"/>
</dbReference>
<name>A0A9X2EYK0_9SPHI</name>
<reference evidence="1" key="1">
    <citation type="submission" date="2022-06" db="EMBL/GenBank/DDBJ databases">
        <title>Solitalea sp. MAHUQ-68 isolated from rhizospheric soil.</title>
        <authorList>
            <person name="Huq M.A."/>
        </authorList>
    </citation>
    <scope>NUCLEOTIDE SEQUENCE</scope>
    <source>
        <strain evidence="1">MAHUQ-68</strain>
    </source>
</reference>
<evidence type="ECO:0000313" key="2">
    <source>
        <dbReference type="Proteomes" id="UP001155182"/>
    </source>
</evidence>
<keyword evidence="2" id="KW-1185">Reference proteome</keyword>
<dbReference type="AlphaFoldDB" id="A0A9X2EYK0"/>
<accession>A0A9X2EYK0</accession>
<sequence length="327" mass="37796">MNFEEKLIIIDLFDNIKRDISFFYCKADIDKVKESVYLSSALEKDEVLINYPGFPGMSINAIIEIVAKQKIYYIDTAKKIENQLINIYSKYGDDLFLIEKTDALLEFINDICILNGQLKKDMYDDIANRALKEYSPLIIRTLVDFIKDRKSKKNGLEERQFKFTESKLLKWKGDKNVLIHVFAQLKNSTIYGTNISMLESSFEDIACMLKDNFDCYWNVDVNEIIKTLKEMSNEPLSVHKEFIRIGNTKVLKWNGDKNVLAHVFATLKDKLISSSPKITMLGSSYEDIAAMLRNNFDCYNDTTISTIVTTLKKSMTNEPKNKLELII</sequence>